<dbReference type="PANTHER" id="PTHR43642">
    <property type="entry name" value="HYBRID SIGNAL TRANSDUCTION HISTIDINE KINASE G"/>
    <property type="match status" value="1"/>
</dbReference>
<feature type="region of interest" description="Disordered" evidence="1">
    <location>
        <begin position="1343"/>
        <end position="1362"/>
    </location>
</feature>
<dbReference type="GeneID" id="7450499"/>
<evidence type="ECO:0000259" key="2">
    <source>
        <dbReference type="Pfam" id="PF13191"/>
    </source>
</evidence>
<evidence type="ECO:0000313" key="4">
    <source>
        <dbReference type="Proteomes" id="UP000001449"/>
    </source>
</evidence>
<dbReference type="InterPro" id="IPR027417">
    <property type="entry name" value="P-loop_NTPase"/>
</dbReference>
<protein>
    <recommendedName>
        <fullName evidence="2">Orc1-like AAA ATPase domain-containing protein</fullName>
    </recommendedName>
</protein>
<dbReference type="KEGG" id="tps:THAPSDRAFT_9568"/>
<dbReference type="EMBL" id="CM000648">
    <property type="protein sequence ID" value="EED89353.1"/>
    <property type="molecule type" value="Genomic_DNA"/>
</dbReference>
<keyword evidence="4" id="KW-1185">Reference proteome</keyword>
<dbReference type="Proteomes" id="UP000001449">
    <property type="component" value="Chromosome 13"/>
</dbReference>
<dbReference type="InterPro" id="IPR053159">
    <property type="entry name" value="Hybrid_Histidine_Kinase"/>
</dbReference>
<dbReference type="InParanoid" id="B8CBP8"/>
<feature type="compositionally biased region" description="Acidic residues" evidence="1">
    <location>
        <begin position="1351"/>
        <end position="1362"/>
    </location>
</feature>
<dbReference type="RefSeq" id="XP_002293617.1">
    <property type="nucleotide sequence ID" value="XM_002293581.1"/>
</dbReference>
<name>B8CBP8_THAPS</name>
<dbReference type="SUPFAM" id="SSF48452">
    <property type="entry name" value="TPR-like"/>
    <property type="match status" value="1"/>
</dbReference>
<reference evidence="3 4" key="2">
    <citation type="journal article" date="2008" name="Nature">
        <title>The Phaeodactylum genome reveals the evolutionary history of diatom genomes.</title>
        <authorList>
            <person name="Bowler C."/>
            <person name="Allen A.E."/>
            <person name="Badger J.H."/>
            <person name="Grimwood J."/>
            <person name="Jabbari K."/>
            <person name="Kuo A."/>
            <person name="Maheswari U."/>
            <person name="Martens C."/>
            <person name="Maumus F."/>
            <person name="Otillar R.P."/>
            <person name="Rayko E."/>
            <person name="Salamov A."/>
            <person name="Vandepoele K."/>
            <person name="Beszteri B."/>
            <person name="Gruber A."/>
            <person name="Heijde M."/>
            <person name="Katinka M."/>
            <person name="Mock T."/>
            <person name="Valentin K."/>
            <person name="Verret F."/>
            <person name="Berges J.A."/>
            <person name="Brownlee C."/>
            <person name="Cadoret J.P."/>
            <person name="Chiovitti A."/>
            <person name="Choi C.J."/>
            <person name="Coesel S."/>
            <person name="De Martino A."/>
            <person name="Detter J.C."/>
            <person name="Durkin C."/>
            <person name="Falciatore A."/>
            <person name="Fournet J."/>
            <person name="Haruta M."/>
            <person name="Huysman M.J."/>
            <person name="Jenkins B.D."/>
            <person name="Jiroutova K."/>
            <person name="Jorgensen R.E."/>
            <person name="Joubert Y."/>
            <person name="Kaplan A."/>
            <person name="Kroger N."/>
            <person name="Kroth P.G."/>
            <person name="La Roche J."/>
            <person name="Lindquist E."/>
            <person name="Lommer M."/>
            <person name="Martin-Jezequel V."/>
            <person name="Lopez P.J."/>
            <person name="Lucas S."/>
            <person name="Mangogna M."/>
            <person name="McGinnis K."/>
            <person name="Medlin L.K."/>
            <person name="Montsant A."/>
            <person name="Oudot-Le Secq M.P."/>
            <person name="Napoli C."/>
            <person name="Obornik M."/>
            <person name="Parker M.S."/>
            <person name="Petit J.L."/>
            <person name="Porcel B.M."/>
            <person name="Poulsen N."/>
            <person name="Robison M."/>
            <person name="Rychlewski L."/>
            <person name="Rynearson T.A."/>
            <person name="Schmutz J."/>
            <person name="Shapiro H."/>
            <person name="Siaut M."/>
            <person name="Stanley M."/>
            <person name="Sussman M.R."/>
            <person name="Taylor A.R."/>
            <person name="Vardi A."/>
            <person name="von Dassow P."/>
            <person name="Vyverman W."/>
            <person name="Willis A."/>
            <person name="Wyrwicz L.S."/>
            <person name="Rokhsar D.S."/>
            <person name="Weissenbach J."/>
            <person name="Armbrust E.V."/>
            <person name="Green B.R."/>
            <person name="Van de Peer Y."/>
            <person name="Grigoriev I.V."/>
        </authorList>
    </citation>
    <scope>NUCLEOTIDE SEQUENCE [LARGE SCALE GENOMIC DNA]</scope>
    <source>
        <strain evidence="3 4">CCMP1335</strain>
    </source>
</reference>
<sequence>MDDFDDDNAPATTATNTELSSSQVSLETSPEESRPLITHDVVAQSFQNQTNVLRSGGNDNSLSLPFPSASTSRDLTDWIRFHKEEGHSSLNTFSDKKRYFERSVHLLHSLVLKIVGGKRSEGVGIDPIYIKTDNVMVLNSMGDKEVAYFIRNGQTSGFGFELSVYGSTEKYAAMNAFGKIAYAILMRGERPLSSRGDTGSTAISTVSRIQDSINEANGRERGVASETEPIKVRRTSTEGKSANFTSGMIDAGVPYPLCRFVADLMGGDGDDGGIFRSDDSFHSFSDVISDLEQMIELPDAFLHASATDRWRLAFGEKMYGREEETKVLLDVAGQIRSSHNDSLFGALSAFLTAKKRPMVMVSGRSGSGKSRLVREIRAPLEKQGWIFLRCKFDRVVHAEPLSILAHAFEEYFENNCSTSGDDEKDFRNQMICERLDNMTPEGLTILYKHIPSLKKHVKNKSDINDTNKDTLPSSKVSKERMHCLFGQLLGAISGGDQAVLFFLDDLQWADSTSLELIASLIKGDSLDFSNISPASDRGGQRTGRAEKCNVLFVGSYRNNEVDDEQLFKKVLSQIQADDSIEATSISISGFNIDTLNEMISDSLCLPRRRTRQLSEIVMQKTDGLVLHVIEFLGRLTTDNLLTHNFVRGWEYDSDLIDVCPITESVAELFTAKLRRLSEEVMLGLQICSCFGSQVERRVIDFVKDYDGESSVDINAAIDAAVSEGLVERTGQIFLFAHDMIQQAAFDSVKEDDLAPLLRKLAASLIKNSSAVKQTESILFIAVDLINRIGSEAIKSAKERLLYARLNSRAGKKALSAPDFASAVMYAESGISFLDGDHWESQYGLSLSLYETSVAAHYSMPDGDKDMLNERINAVFDRAKCFSDKFNAHFIRIKVLSMSECPQDAINESLLILQHLGEPFDPSEIDVEIVERELKKHRDRFSGENKRHFLSSTPMSDLNKRRAMQIMHSLSTNYHRLKTLVGAYVACRMIDLSINFGHCDESVIGVSTFASYLVTFLRDVDEAYSWGRLALDFLAKSPDANSMIPAVYTALHCNVQLWKEPLQSTIDPLLRGYRLAYCSGDIINAVWNSFFYIRAMIFSGEAIDVTIKEVEGFASIFAPHKQLVFTQSILTPVYNMLRHLKGFDEQPLFPLSKVISSEVLLHDAFEAKLYSIAHSLIQLLIAEAFILRDMENARRYLDIYRDNFSGDRIIFTKPWNVFFEGLVAFHYKSKTSDKFWEDRGRKAVSKLEEWCHLSKWNIENKLLLLKAESYRTEKETEKATECYEASIRSAREHRFIHEEAIACELAGYFFEDQGDKVKSRDMFQQAHNTYTKWGAVSKANSIPLNQGVAEGGDVDDDEDTNKC</sequence>
<reference evidence="3 4" key="1">
    <citation type="journal article" date="2004" name="Science">
        <title>The genome of the diatom Thalassiosira pseudonana: ecology, evolution, and metabolism.</title>
        <authorList>
            <person name="Armbrust E.V."/>
            <person name="Berges J.A."/>
            <person name="Bowler C."/>
            <person name="Green B.R."/>
            <person name="Martinez D."/>
            <person name="Putnam N.H."/>
            <person name="Zhou S."/>
            <person name="Allen A.E."/>
            <person name="Apt K.E."/>
            <person name="Bechner M."/>
            <person name="Brzezinski M.A."/>
            <person name="Chaal B.K."/>
            <person name="Chiovitti A."/>
            <person name="Davis A.K."/>
            <person name="Demarest M.S."/>
            <person name="Detter J.C."/>
            <person name="Glavina T."/>
            <person name="Goodstein D."/>
            <person name="Hadi M.Z."/>
            <person name="Hellsten U."/>
            <person name="Hildebrand M."/>
            <person name="Jenkins B.D."/>
            <person name="Jurka J."/>
            <person name="Kapitonov V.V."/>
            <person name="Kroger N."/>
            <person name="Lau W.W."/>
            <person name="Lane T.W."/>
            <person name="Larimer F.W."/>
            <person name="Lippmeier J.C."/>
            <person name="Lucas S."/>
            <person name="Medina M."/>
            <person name="Montsant A."/>
            <person name="Obornik M."/>
            <person name="Parker M.S."/>
            <person name="Palenik B."/>
            <person name="Pazour G.J."/>
            <person name="Richardson P.M."/>
            <person name="Rynearson T.A."/>
            <person name="Saito M.A."/>
            <person name="Schwartz D.C."/>
            <person name="Thamatrakoln K."/>
            <person name="Valentin K."/>
            <person name="Vardi A."/>
            <person name="Wilkerson F.P."/>
            <person name="Rokhsar D.S."/>
        </authorList>
    </citation>
    <scope>NUCLEOTIDE SEQUENCE [LARGE SCALE GENOMIC DNA]</scope>
    <source>
        <strain evidence="3 4">CCMP1335</strain>
    </source>
</reference>
<accession>B8CBP8</accession>
<dbReference type="SUPFAM" id="SSF52540">
    <property type="entry name" value="P-loop containing nucleoside triphosphate hydrolases"/>
    <property type="match status" value="1"/>
</dbReference>
<dbReference type="InterPro" id="IPR041664">
    <property type="entry name" value="AAA_16"/>
</dbReference>
<evidence type="ECO:0000313" key="3">
    <source>
        <dbReference type="EMBL" id="EED89353.1"/>
    </source>
</evidence>
<feature type="region of interest" description="Disordered" evidence="1">
    <location>
        <begin position="1"/>
        <end position="34"/>
    </location>
</feature>
<dbReference type="PANTHER" id="PTHR43642:SF1">
    <property type="entry name" value="HYBRID SIGNAL TRANSDUCTION HISTIDINE KINASE G"/>
    <property type="match status" value="1"/>
</dbReference>
<organism evidence="3 4">
    <name type="scientific">Thalassiosira pseudonana</name>
    <name type="common">Marine diatom</name>
    <name type="synonym">Cyclotella nana</name>
    <dbReference type="NCBI Taxonomy" id="35128"/>
    <lineage>
        <taxon>Eukaryota</taxon>
        <taxon>Sar</taxon>
        <taxon>Stramenopiles</taxon>
        <taxon>Ochrophyta</taxon>
        <taxon>Bacillariophyta</taxon>
        <taxon>Coscinodiscophyceae</taxon>
        <taxon>Thalassiosirophycidae</taxon>
        <taxon>Thalassiosirales</taxon>
        <taxon>Thalassiosiraceae</taxon>
        <taxon>Thalassiosira</taxon>
    </lineage>
</organism>
<feature type="compositionally biased region" description="Polar residues" evidence="1">
    <location>
        <begin position="18"/>
        <end position="28"/>
    </location>
</feature>
<dbReference type="Pfam" id="PF13191">
    <property type="entry name" value="AAA_16"/>
    <property type="match status" value="1"/>
</dbReference>
<evidence type="ECO:0000256" key="1">
    <source>
        <dbReference type="SAM" id="MobiDB-lite"/>
    </source>
</evidence>
<gene>
    <name evidence="3" type="ORF">THAPSDRAFT_9568</name>
</gene>
<proteinExistence type="predicted"/>
<dbReference type="InterPro" id="IPR011990">
    <property type="entry name" value="TPR-like_helical_dom_sf"/>
</dbReference>
<feature type="domain" description="Orc1-like AAA ATPase" evidence="2">
    <location>
        <begin position="341"/>
        <end position="524"/>
    </location>
</feature>
<dbReference type="PaxDb" id="35128-Thaps9568"/>
<dbReference type="HOGENOM" id="CLU_001993_2_0_1"/>